<reference evidence="1 2" key="1">
    <citation type="submission" date="2015-01" db="EMBL/GenBank/DDBJ databases">
        <title>Evolution of Trichinella species and genotypes.</title>
        <authorList>
            <person name="Korhonen P.K."/>
            <person name="Edoardo P."/>
            <person name="Giuseppe L.R."/>
            <person name="Gasser R.B."/>
        </authorList>
    </citation>
    <scope>NUCLEOTIDE SEQUENCE [LARGE SCALE GENOMIC DNA]</scope>
    <source>
        <strain evidence="1">ISS37</strain>
    </source>
</reference>
<gene>
    <name evidence="1" type="ORF">T07_223</name>
</gene>
<comment type="caution">
    <text evidence="1">The sequence shown here is derived from an EMBL/GenBank/DDBJ whole genome shotgun (WGS) entry which is preliminary data.</text>
</comment>
<name>A0A0V0RT64_9BILA</name>
<keyword evidence="2" id="KW-1185">Reference proteome</keyword>
<dbReference type="EMBL" id="JYDL01000088">
    <property type="protein sequence ID" value="KRX17429.1"/>
    <property type="molecule type" value="Genomic_DNA"/>
</dbReference>
<dbReference type="Proteomes" id="UP000054630">
    <property type="component" value="Unassembled WGS sequence"/>
</dbReference>
<sequence length="61" mass="6950">MLKKKRGKCNKINVILYYPIGRGVLVTIEKIVGNLIKRDKNVEKNEKDTFSICPNDTATID</sequence>
<evidence type="ECO:0000313" key="1">
    <source>
        <dbReference type="EMBL" id="KRX17429.1"/>
    </source>
</evidence>
<accession>A0A0V0RT64</accession>
<proteinExistence type="predicted"/>
<organism evidence="1 2">
    <name type="scientific">Trichinella nelsoni</name>
    <dbReference type="NCBI Taxonomy" id="6336"/>
    <lineage>
        <taxon>Eukaryota</taxon>
        <taxon>Metazoa</taxon>
        <taxon>Ecdysozoa</taxon>
        <taxon>Nematoda</taxon>
        <taxon>Enoplea</taxon>
        <taxon>Dorylaimia</taxon>
        <taxon>Trichinellida</taxon>
        <taxon>Trichinellidae</taxon>
        <taxon>Trichinella</taxon>
    </lineage>
</organism>
<protein>
    <submittedName>
        <fullName evidence="1">Uncharacterized protein</fullName>
    </submittedName>
</protein>
<evidence type="ECO:0000313" key="2">
    <source>
        <dbReference type="Proteomes" id="UP000054630"/>
    </source>
</evidence>
<dbReference type="AlphaFoldDB" id="A0A0V0RT64"/>